<dbReference type="AlphaFoldDB" id="A0A6J4VRQ6"/>
<evidence type="ECO:0000256" key="10">
    <source>
        <dbReference type="ARBA" id="ARBA00022967"/>
    </source>
</evidence>
<comment type="function">
    <text evidence="1 15">The transhydrogenation between NADH and NADP is coupled to respiration and ATP hydrolysis and functions as a proton pump across the membrane.</text>
</comment>
<dbReference type="InterPro" id="IPR012136">
    <property type="entry name" value="NADH_DH_b"/>
</dbReference>
<comment type="similarity">
    <text evidence="3 15">Belongs to the PNT beta subunit family.</text>
</comment>
<proteinExistence type="inferred from homology"/>
<dbReference type="Pfam" id="PF02233">
    <property type="entry name" value="PNTB"/>
    <property type="match status" value="1"/>
</dbReference>
<keyword evidence="12 15" id="KW-0520">NAD</keyword>
<evidence type="ECO:0000256" key="1">
    <source>
        <dbReference type="ARBA" id="ARBA00003943"/>
    </source>
</evidence>
<feature type="transmembrane region" description="Helical" evidence="16">
    <location>
        <begin position="91"/>
        <end position="108"/>
    </location>
</feature>
<feature type="transmembrane region" description="Helical" evidence="16">
    <location>
        <begin position="62"/>
        <end position="79"/>
    </location>
</feature>
<evidence type="ECO:0000256" key="8">
    <source>
        <dbReference type="ARBA" id="ARBA00022692"/>
    </source>
</evidence>
<evidence type="ECO:0000256" key="12">
    <source>
        <dbReference type="ARBA" id="ARBA00023027"/>
    </source>
</evidence>
<sequence length="467" mass="47879">MIENRLDAAIDISYLVAAVLFILGLKGLSSPATARRGNQLAAVGMAVAVIATMVTPGLENHLLMIVAMAIGAVLSIYAAQTVKMTAMPQMVAIFNGTGGAASALVAVAEFMNRNDLDRGGIVTIVLGTIVGAISFTGSMVAYAKLQELMPGRPVVYPAQQIVNAALGIAIVVLSIMVVLGGDVDLGRALLVGVLVLALVLGALVVLPIGGADMPVVIAIQNSLTGVASVFTGLVLSNQALVVAGLLVGASGVLLSSIMAKAMNRSLTNVLFGAFGSVAAGGGGAAAQGEALPVRSVTPEDAAVPLAYAERVVIVPGYGLAVAQAQHVVRELADLLEQRGVDVRYAIHPVAGRMPGHMNVLLAEANVSYDDLYEMDVINGEFAKTNVALVVGANDVTNPAARSNPGSPIYGMPILDVDQAQQVIVLKRSMKSGFAGIENELFHKENTSMLFGDAKESLGKLVAAVKAA</sequence>
<evidence type="ECO:0000256" key="5">
    <source>
        <dbReference type="ARBA" id="ARBA00014581"/>
    </source>
</evidence>
<evidence type="ECO:0000256" key="7">
    <source>
        <dbReference type="ARBA" id="ARBA00022519"/>
    </source>
</evidence>
<keyword evidence="6 15" id="KW-1003">Cell membrane</keyword>
<feature type="transmembrane region" description="Helical" evidence="16">
    <location>
        <begin position="120"/>
        <end position="142"/>
    </location>
</feature>
<keyword evidence="9 15" id="KW-0521">NADP</keyword>
<comment type="catalytic activity">
    <reaction evidence="14 15">
        <text>NAD(+) + NADPH + H(+)(in) = NADH + NADP(+) + H(+)(out)</text>
        <dbReference type="Rhea" id="RHEA:47992"/>
        <dbReference type="ChEBI" id="CHEBI:15378"/>
        <dbReference type="ChEBI" id="CHEBI:57540"/>
        <dbReference type="ChEBI" id="CHEBI:57783"/>
        <dbReference type="ChEBI" id="CHEBI:57945"/>
        <dbReference type="ChEBI" id="CHEBI:58349"/>
        <dbReference type="EC" id="7.1.1.1"/>
    </reaction>
</comment>
<gene>
    <name evidence="18" type="ORF">AVDCRST_MAG59-5358</name>
</gene>
<evidence type="ECO:0000256" key="13">
    <source>
        <dbReference type="ARBA" id="ARBA00023136"/>
    </source>
</evidence>
<protein>
    <recommendedName>
        <fullName evidence="5 15">NAD(P) transhydrogenase subunit beta</fullName>
        <ecNumber evidence="4 15">7.1.1.1</ecNumber>
    </recommendedName>
    <alternativeName>
        <fullName evidence="15">Nicotinamide nucleotide transhydrogenase subunit beta</fullName>
    </alternativeName>
</protein>
<evidence type="ECO:0000259" key="17">
    <source>
        <dbReference type="Pfam" id="PF02233"/>
    </source>
</evidence>
<dbReference type="PANTHER" id="PTHR44758">
    <property type="entry name" value="NAD(P) TRANSHYDROGENASE SUBUNIT BETA"/>
    <property type="match status" value="1"/>
</dbReference>
<dbReference type="EC" id="7.1.1.1" evidence="4 15"/>
<name>A0A6J4VRQ6_9BACT</name>
<dbReference type="GO" id="GO:0005886">
    <property type="term" value="C:plasma membrane"/>
    <property type="evidence" value="ECO:0007669"/>
    <property type="project" value="UniProtKB-SubCell"/>
</dbReference>
<dbReference type="GO" id="GO:0008750">
    <property type="term" value="F:proton-translocating NAD(P)+ transhydrogenase activity"/>
    <property type="evidence" value="ECO:0007669"/>
    <property type="project" value="UniProtKB-EC"/>
</dbReference>
<keyword evidence="11 16" id="KW-1133">Transmembrane helix</keyword>
<keyword evidence="13 15" id="KW-0472">Membrane</keyword>
<feature type="transmembrane region" description="Helical" evidence="16">
    <location>
        <begin position="12"/>
        <end position="28"/>
    </location>
</feature>
<organism evidence="18">
    <name type="scientific">uncultured Thermomicrobiales bacterium</name>
    <dbReference type="NCBI Taxonomy" id="1645740"/>
    <lineage>
        <taxon>Bacteria</taxon>
        <taxon>Pseudomonadati</taxon>
        <taxon>Thermomicrobiota</taxon>
        <taxon>Thermomicrobia</taxon>
        <taxon>Thermomicrobiales</taxon>
        <taxon>environmental samples</taxon>
    </lineage>
</organism>
<evidence type="ECO:0000256" key="14">
    <source>
        <dbReference type="ARBA" id="ARBA00048202"/>
    </source>
</evidence>
<evidence type="ECO:0000256" key="6">
    <source>
        <dbReference type="ARBA" id="ARBA00022475"/>
    </source>
</evidence>
<accession>A0A6J4VRQ6</accession>
<evidence type="ECO:0000256" key="15">
    <source>
        <dbReference type="PIRNR" id="PIRNR000204"/>
    </source>
</evidence>
<feature type="transmembrane region" description="Helical" evidence="16">
    <location>
        <begin position="240"/>
        <end position="259"/>
    </location>
</feature>
<feature type="domain" description="NADP transhydrogenase beta-like" evidence="17">
    <location>
        <begin position="11"/>
        <end position="462"/>
    </location>
</feature>
<evidence type="ECO:0000256" key="2">
    <source>
        <dbReference type="ARBA" id="ARBA00004429"/>
    </source>
</evidence>
<reference evidence="18" key="1">
    <citation type="submission" date="2020-02" db="EMBL/GenBank/DDBJ databases">
        <authorList>
            <person name="Meier V. D."/>
        </authorList>
    </citation>
    <scope>NUCLEOTIDE SEQUENCE</scope>
    <source>
        <strain evidence="18">AVDCRST_MAG59</strain>
    </source>
</reference>
<keyword evidence="18" id="KW-0560">Oxidoreductase</keyword>
<dbReference type="InterPro" id="IPR029035">
    <property type="entry name" value="DHS-like_NAD/FAD-binding_dom"/>
</dbReference>
<dbReference type="PIRSF" id="PIRSF000204">
    <property type="entry name" value="PNTB"/>
    <property type="match status" value="1"/>
</dbReference>
<evidence type="ECO:0000256" key="11">
    <source>
        <dbReference type="ARBA" id="ARBA00022989"/>
    </source>
</evidence>
<dbReference type="SUPFAM" id="SSF52467">
    <property type="entry name" value="DHS-like NAD/FAD-binding domain"/>
    <property type="match status" value="1"/>
</dbReference>
<dbReference type="Gene3D" id="3.40.50.1220">
    <property type="entry name" value="TPP-binding domain"/>
    <property type="match status" value="1"/>
</dbReference>
<evidence type="ECO:0000256" key="16">
    <source>
        <dbReference type="SAM" id="Phobius"/>
    </source>
</evidence>
<dbReference type="EMBL" id="CADCWF010000374">
    <property type="protein sequence ID" value="CAA9585015.1"/>
    <property type="molecule type" value="Genomic_DNA"/>
</dbReference>
<keyword evidence="10 15" id="KW-1278">Translocase</keyword>
<feature type="transmembrane region" description="Helical" evidence="16">
    <location>
        <begin position="40"/>
        <end position="56"/>
    </location>
</feature>
<dbReference type="PANTHER" id="PTHR44758:SF1">
    <property type="entry name" value="NAD(P) TRANSHYDROGENASE SUBUNIT BETA"/>
    <property type="match status" value="1"/>
</dbReference>
<keyword evidence="8 16" id="KW-0812">Transmembrane</keyword>
<evidence type="ECO:0000256" key="4">
    <source>
        <dbReference type="ARBA" id="ARBA00012943"/>
    </source>
</evidence>
<keyword evidence="7 15" id="KW-0997">Cell inner membrane</keyword>
<evidence type="ECO:0000256" key="3">
    <source>
        <dbReference type="ARBA" id="ARBA00007919"/>
    </source>
</evidence>
<dbReference type="InterPro" id="IPR034300">
    <property type="entry name" value="PNTB-like"/>
</dbReference>
<evidence type="ECO:0000313" key="18">
    <source>
        <dbReference type="EMBL" id="CAA9585015.1"/>
    </source>
</evidence>
<evidence type="ECO:0000256" key="9">
    <source>
        <dbReference type="ARBA" id="ARBA00022857"/>
    </source>
</evidence>
<feature type="transmembrane region" description="Helical" evidence="16">
    <location>
        <begin position="154"/>
        <end position="179"/>
    </location>
</feature>
<dbReference type="GO" id="GO:0050661">
    <property type="term" value="F:NADP binding"/>
    <property type="evidence" value="ECO:0007669"/>
    <property type="project" value="InterPro"/>
</dbReference>
<feature type="transmembrane region" description="Helical" evidence="16">
    <location>
        <begin position="185"/>
        <end position="208"/>
    </location>
</feature>
<comment type="subcellular location">
    <subcellularLocation>
        <location evidence="2">Cell inner membrane</location>
        <topology evidence="2">Multi-pass membrane protein</topology>
    </subcellularLocation>
</comment>
<dbReference type="GO" id="GO:0016491">
    <property type="term" value="F:oxidoreductase activity"/>
    <property type="evidence" value="ECO:0007669"/>
    <property type="project" value="UniProtKB-KW"/>
</dbReference>